<dbReference type="SUPFAM" id="SSF117396">
    <property type="entry name" value="TM1631-like"/>
    <property type="match status" value="1"/>
</dbReference>
<keyword evidence="2" id="KW-1185">Reference proteome</keyword>
<dbReference type="AlphaFoldDB" id="A0A2U9IH06"/>
<organism evidence="1 2">
    <name type="scientific">Acidianus brierleyi</name>
    <dbReference type="NCBI Taxonomy" id="41673"/>
    <lineage>
        <taxon>Archaea</taxon>
        <taxon>Thermoproteota</taxon>
        <taxon>Thermoprotei</taxon>
        <taxon>Sulfolobales</taxon>
        <taxon>Sulfolobaceae</taxon>
        <taxon>Acidianus</taxon>
    </lineage>
</organism>
<dbReference type="PANTHER" id="PTHR30348:SF4">
    <property type="entry name" value="DUF72 DOMAIN-CONTAINING PROTEIN"/>
    <property type="match status" value="1"/>
</dbReference>
<dbReference type="KEGG" id="abri:DFR85_12430"/>
<accession>A0A2U9IH06</accession>
<name>A0A2U9IH06_9CREN</name>
<dbReference type="Pfam" id="PF01904">
    <property type="entry name" value="DUF72"/>
    <property type="match status" value="1"/>
</dbReference>
<dbReference type="Proteomes" id="UP000248044">
    <property type="component" value="Chromosome"/>
</dbReference>
<dbReference type="EMBL" id="CP029289">
    <property type="protein sequence ID" value="AWR95280.1"/>
    <property type="molecule type" value="Genomic_DNA"/>
</dbReference>
<dbReference type="PANTHER" id="PTHR30348">
    <property type="entry name" value="UNCHARACTERIZED PROTEIN YECE"/>
    <property type="match status" value="1"/>
</dbReference>
<protein>
    <submittedName>
        <fullName evidence="1">DUF72 domain-containing protein</fullName>
    </submittedName>
</protein>
<evidence type="ECO:0000313" key="1">
    <source>
        <dbReference type="EMBL" id="AWR95280.1"/>
    </source>
</evidence>
<dbReference type="InterPro" id="IPR002763">
    <property type="entry name" value="DUF72"/>
</dbReference>
<dbReference type="RefSeq" id="WP_110271160.1">
    <property type="nucleotide sequence ID" value="NZ_CP029289.2"/>
</dbReference>
<dbReference type="InterPro" id="IPR036520">
    <property type="entry name" value="UPF0759_sf"/>
</dbReference>
<sequence length="220" mass="26994">MIYVGTSGWVYDWNEKGNLDWYVKNSGLNAVELNMSFYRFPFKNQVKSWKKYSIKWSVKVNRYITHVKRMKDMESWERFYELMEDLHPDFYLFQLPPNFKYSDENLKRVKEFSSILKDRMAVEFRENEWYDKLPKLDCTIVSIDSPIGTYIVNTSGKIYLRMHGREDWYNYEYRENELLEIAERIKDKNPNDVYVFFNNDHYMLDNARKMREILDKMFKV</sequence>
<proteinExistence type="predicted"/>
<dbReference type="OrthoDB" id="35747at2157"/>
<reference evidence="1 2" key="1">
    <citation type="submission" date="2018-05" db="EMBL/GenBank/DDBJ databases">
        <title>Complete Genome Sequences of Extremely Thermoacidophilic, Metal-Mobilizing Type-Strain Members of the Archaeal Family Sulfolobaceae: Acidianus brierleyi DSM-1651T, Acidianus sulfidivorans DSM-18786T, Metallosphaera hakonensis DSM-7519T, and Metallosphaera prunae DSM-10039T.</title>
        <authorList>
            <person name="Counts J.A."/>
            <person name="Kelly R.M."/>
        </authorList>
    </citation>
    <scope>NUCLEOTIDE SEQUENCE [LARGE SCALE GENOMIC DNA]</scope>
    <source>
        <strain evidence="1 2">DSM 1651</strain>
    </source>
</reference>
<gene>
    <name evidence="1" type="ORF">DFR85_12430</name>
</gene>
<evidence type="ECO:0000313" key="2">
    <source>
        <dbReference type="Proteomes" id="UP000248044"/>
    </source>
</evidence>
<dbReference type="GeneID" id="36832976"/>
<dbReference type="Gene3D" id="3.20.20.410">
    <property type="entry name" value="Protein of unknown function UPF0759"/>
    <property type="match status" value="1"/>
</dbReference>